<feature type="compositionally biased region" description="Polar residues" evidence="1">
    <location>
        <begin position="14"/>
        <end position="41"/>
    </location>
</feature>
<keyword evidence="3" id="KW-1185">Reference proteome</keyword>
<protein>
    <submittedName>
        <fullName evidence="2">Uncharacterized protein</fullName>
    </submittedName>
</protein>
<accession>A0A6J8DMX6</accession>
<sequence>MSSYQAQLHALPVSHQQVSMSGTQQQPSPSGAPQTHYNQPSARLKEYPYNTNRQIRNKRRSAPDYKRPRENQRRNFSPKRSVRSSPSHHCRYSPKRSRWSPKQNQTQMGDIPKAVMEVEKEMKKVKRDNFCPRSQERSVILGRATGKPFVPSFLAMLRLQSGQTIKRGNSFASG</sequence>
<dbReference type="AlphaFoldDB" id="A0A6J8DMX6"/>
<organism evidence="2 3">
    <name type="scientific">Mytilus coruscus</name>
    <name type="common">Sea mussel</name>
    <dbReference type="NCBI Taxonomy" id="42192"/>
    <lineage>
        <taxon>Eukaryota</taxon>
        <taxon>Metazoa</taxon>
        <taxon>Spiralia</taxon>
        <taxon>Lophotrochozoa</taxon>
        <taxon>Mollusca</taxon>
        <taxon>Bivalvia</taxon>
        <taxon>Autobranchia</taxon>
        <taxon>Pteriomorphia</taxon>
        <taxon>Mytilida</taxon>
        <taxon>Mytiloidea</taxon>
        <taxon>Mytilidae</taxon>
        <taxon>Mytilinae</taxon>
        <taxon>Mytilus</taxon>
    </lineage>
</organism>
<evidence type="ECO:0000313" key="3">
    <source>
        <dbReference type="Proteomes" id="UP000507470"/>
    </source>
</evidence>
<reference evidence="2 3" key="1">
    <citation type="submission" date="2020-06" db="EMBL/GenBank/DDBJ databases">
        <authorList>
            <person name="Li R."/>
            <person name="Bekaert M."/>
        </authorList>
    </citation>
    <scope>NUCLEOTIDE SEQUENCE [LARGE SCALE GENOMIC DNA]</scope>
    <source>
        <strain evidence="3">wild</strain>
    </source>
</reference>
<feature type="region of interest" description="Disordered" evidence="1">
    <location>
        <begin position="1"/>
        <end position="109"/>
    </location>
</feature>
<feature type="compositionally biased region" description="Basic and acidic residues" evidence="1">
    <location>
        <begin position="61"/>
        <end position="73"/>
    </location>
</feature>
<name>A0A6J8DMX6_MYTCO</name>
<dbReference type="Proteomes" id="UP000507470">
    <property type="component" value="Unassembled WGS sequence"/>
</dbReference>
<gene>
    <name evidence="2" type="ORF">MCOR_42426</name>
</gene>
<evidence type="ECO:0000313" key="2">
    <source>
        <dbReference type="EMBL" id="CAC5409097.1"/>
    </source>
</evidence>
<dbReference type="EMBL" id="CACVKT020007635">
    <property type="protein sequence ID" value="CAC5409097.1"/>
    <property type="molecule type" value="Genomic_DNA"/>
</dbReference>
<evidence type="ECO:0000256" key="1">
    <source>
        <dbReference type="SAM" id="MobiDB-lite"/>
    </source>
</evidence>
<proteinExistence type="predicted"/>
<feature type="compositionally biased region" description="Basic residues" evidence="1">
    <location>
        <begin position="76"/>
        <end position="99"/>
    </location>
</feature>